<gene>
    <name evidence="3" type="ORF">CHIRRI_LOCUS12358</name>
</gene>
<dbReference type="AlphaFoldDB" id="A0A9N9S1J6"/>
<dbReference type="PANTHER" id="PTHR13456">
    <property type="entry name" value="UPF0729 PROTEIN C18ORF32"/>
    <property type="match status" value="1"/>
</dbReference>
<dbReference type="PANTHER" id="PTHR13456:SF0">
    <property type="entry name" value="UPF0729 PROTEIN C18ORF32"/>
    <property type="match status" value="1"/>
</dbReference>
<evidence type="ECO:0000313" key="4">
    <source>
        <dbReference type="Proteomes" id="UP001153620"/>
    </source>
</evidence>
<protein>
    <submittedName>
        <fullName evidence="3">Uncharacterized protein</fullName>
    </submittedName>
</protein>
<feature type="region of interest" description="Disordered" evidence="2">
    <location>
        <begin position="62"/>
        <end position="87"/>
    </location>
</feature>
<dbReference type="Proteomes" id="UP001153620">
    <property type="component" value="Chromosome 3"/>
</dbReference>
<reference evidence="3" key="1">
    <citation type="submission" date="2022-01" db="EMBL/GenBank/DDBJ databases">
        <authorList>
            <person name="King R."/>
        </authorList>
    </citation>
    <scope>NUCLEOTIDE SEQUENCE</scope>
</reference>
<keyword evidence="4" id="KW-1185">Reference proteome</keyword>
<reference evidence="3" key="2">
    <citation type="submission" date="2022-10" db="EMBL/GenBank/DDBJ databases">
        <authorList>
            <consortium name="ENA_rothamsted_submissions"/>
            <consortium name="culmorum"/>
            <person name="King R."/>
        </authorList>
    </citation>
    <scope>NUCLEOTIDE SEQUENCE</scope>
</reference>
<dbReference type="EMBL" id="OU895879">
    <property type="protein sequence ID" value="CAG9809537.1"/>
    <property type="molecule type" value="Genomic_DNA"/>
</dbReference>
<organism evidence="3 4">
    <name type="scientific">Chironomus riparius</name>
    <dbReference type="NCBI Taxonomy" id="315576"/>
    <lineage>
        <taxon>Eukaryota</taxon>
        <taxon>Metazoa</taxon>
        <taxon>Ecdysozoa</taxon>
        <taxon>Arthropoda</taxon>
        <taxon>Hexapoda</taxon>
        <taxon>Insecta</taxon>
        <taxon>Pterygota</taxon>
        <taxon>Neoptera</taxon>
        <taxon>Endopterygota</taxon>
        <taxon>Diptera</taxon>
        <taxon>Nematocera</taxon>
        <taxon>Chironomoidea</taxon>
        <taxon>Chironomidae</taxon>
        <taxon>Chironominae</taxon>
        <taxon>Chironomus</taxon>
    </lineage>
</organism>
<dbReference type="OrthoDB" id="10062823at2759"/>
<proteinExistence type="inferred from homology"/>
<evidence type="ECO:0000256" key="2">
    <source>
        <dbReference type="SAM" id="MobiDB-lite"/>
    </source>
</evidence>
<evidence type="ECO:0000313" key="3">
    <source>
        <dbReference type="EMBL" id="CAG9809537.1"/>
    </source>
</evidence>
<sequence length="87" mass="10351">MVCIPCFIVPVVLFFWRWLIQPYFIKYIWNPWQKKDETGKVIENEPEFIKKCENGVCTFMRKPAEDGSGDTKVENPHIKETEVKKND</sequence>
<evidence type="ECO:0000256" key="1">
    <source>
        <dbReference type="ARBA" id="ARBA00007959"/>
    </source>
</evidence>
<comment type="similarity">
    <text evidence="1">Belongs to the UPF0729 family.</text>
</comment>
<accession>A0A9N9S1J6</accession>
<dbReference type="Pfam" id="PF14975">
    <property type="entry name" value="DUF4512"/>
    <property type="match status" value="1"/>
</dbReference>
<dbReference type="InterPro" id="IPR026776">
    <property type="entry name" value="UPF0729_C18orf32-like"/>
</dbReference>
<name>A0A9N9S1J6_9DIPT</name>